<reference evidence="2 3" key="1">
    <citation type="journal article" date="2014" name="BMC Genomics">
        <title>Adaptive genomic structural variation in the grape powdery mildew pathogen, Erysiphe necator.</title>
        <authorList>
            <person name="Jones L."/>
            <person name="Riaz S."/>
            <person name="Morales-Cruz A."/>
            <person name="Amrine K.C."/>
            <person name="McGuire B."/>
            <person name="Gubler W.D."/>
            <person name="Walker M.A."/>
            <person name="Cantu D."/>
        </authorList>
    </citation>
    <scope>NUCLEOTIDE SEQUENCE [LARGE SCALE GENOMIC DNA]</scope>
    <source>
        <strain evidence="3">c</strain>
    </source>
</reference>
<organism evidence="2 3">
    <name type="scientific">Uncinula necator</name>
    <name type="common">Grape powdery mildew</name>
    <dbReference type="NCBI Taxonomy" id="52586"/>
    <lineage>
        <taxon>Eukaryota</taxon>
        <taxon>Fungi</taxon>
        <taxon>Dikarya</taxon>
        <taxon>Ascomycota</taxon>
        <taxon>Pezizomycotina</taxon>
        <taxon>Leotiomycetes</taxon>
        <taxon>Erysiphales</taxon>
        <taxon>Erysiphaceae</taxon>
        <taxon>Erysiphe</taxon>
    </lineage>
</organism>
<feature type="compositionally biased region" description="Basic and acidic residues" evidence="1">
    <location>
        <begin position="1"/>
        <end position="15"/>
    </location>
</feature>
<comment type="caution">
    <text evidence="2">The sequence shown here is derived from an EMBL/GenBank/DDBJ whole genome shotgun (WGS) entry which is preliminary data.</text>
</comment>
<evidence type="ECO:0000256" key="1">
    <source>
        <dbReference type="SAM" id="MobiDB-lite"/>
    </source>
</evidence>
<dbReference type="Proteomes" id="UP000030854">
    <property type="component" value="Unassembled WGS sequence"/>
</dbReference>
<accession>A0A0B1P273</accession>
<sequence>MLCRSPKNDSNKLDSCKPSPETFQSMDISSFPRYLKNPSSSTSSSLTGENQIHISSTVKNYSSLSIDELRSTTPNLSEDTLTIEEIDPKEHNDILSYVVVHPYEIEDGDSECSSISSSSSSCVASFFDVNTSCKSNDSTFIDPGNRGKTGSIHKPPHRSSRCEKKRTLSKSFGSDFDFDRKILQ</sequence>
<feature type="region of interest" description="Disordered" evidence="1">
    <location>
        <begin position="143"/>
        <end position="166"/>
    </location>
</feature>
<name>A0A0B1P273_UNCNE</name>
<feature type="region of interest" description="Disordered" evidence="1">
    <location>
        <begin position="1"/>
        <end position="50"/>
    </location>
</feature>
<gene>
    <name evidence="2" type="ORF">EV44_g3133</name>
</gene>
<protein>
    <submittedName>
        <fullName evidence="2">Uncharacterized protein</fullName>
    </submittedName>
</protein>
<dbReference type="HOGENOM" id="CLU_1469266_0_0_1"/>
<dbReference type="AlphaFoldDB" id="A0A0B1P273"/>
<dbReference type="EMBL" id="JNVN01001831">
    <property type="protein sequence ID" value="KHJ32767.1"/>
    <property type="molecule type" value="Genomic_DNA"/>
</dbReference>
<proteinExistence type="predicted"/>
<evidence type="ECO:0000313" key="2">
    <source>
        <dbReference type="EMBL" id="KHJ32767.1"/>
    </source>
</evidence>
<evidence type="ECO:0000313" key="3">
    <source>
        <dbReference type="Proteomes" id="UP000030854"/>
    </source>
</evidence>
<keyword evidence="3" id="KW-1185">Reference proteome</keyword>